<evidence type="ECO:0000256" key="3">
    <source>
        <dbReference type="ARBA" id="ARBA00022670"/>
    </source>
</evidence>
<sequence length="877" mass="92383">MKITAILSALAAATLVSAGKFHTTQPGKANFVPGAYIIEYKEGISRSNAHDNLKKHAVDYKVRNEYDVFNGAAINVKSDHDGKALAAVPGVKNVWQVEIFSLPKDEKPTKNKNNGGDIEAKSLHHMTGVDVLHKKYKLTGKGIKVGIIDTGVDYKHPAFAAPGATEGCFARFGKNCRVKHGWDFVGDAYDGSNEPKPDSDPMDCQGHGSHVAGIVGGNALNIKTGPKPATPWVGVAPEVTFGAYRIFGCDGNASTDVILAAMEMAFNDGMDIINMSLGGGSSYKENPTAILGEKLIAHGMNLGGAAGNDGSEGVWMVSDTGLGETATAVASFDNVYGMYNTVSYAGVQYPYSPSEATGTTPIALPASATLVPLFDKSGALLDGCDAAAYPADIKGKVVLLLGDFARCGSVGRGGVAKAAGAAGVLIQSVPFGLAGLTGSPGMPMAAIENRAGEAIIAAYKKNPKNAITWSKAPTNNQVEGGGAPSDFSSFGVDGELRSKPDIGAPGGNIYSSYPRAKGSYTLMSGTSMATPYYVGSQALYYQAKKSKPSGADVRRAFKNTATISKNWKSKTYTSAVKQGAGLVNVLNAITATTSISPDRLDLLDTVNFRGVQKITIKNTGKKTETYTLSHVAADALNSYSKGNSWPSAIPVIEADYASVKFSANKVKIPAGKSVKVTLTFKEPKNGDAKHFPLYSGFVIATPSREDSPAVHVPYIGLKGAVRDVPMIDTDVGAPALAYTKANGSVADLDAAVPDFKFSFRNAAPTIQVRYGSHSPDATIRVHDAKTKEFLGFVNSRKWGSAFGATGRMTMLDEYHNLNIRNYDWHGQVFKTADPTATPVVLPAGSYNLVVASQKKLTKGVYPADFEIFELPTVNVSA</sequence>
<dbReference type="InterPro" id="IPR022398">
    <property type="entry name" value="Peptidase_S8_His-AS"/>
</dbReference>
<evidence type="ECO:0000313" key="14">
    <source>
        <dbReference type="Proteomes" id="UP001194696"/>
    </source>
</evidence>
<accession>A0ABQ7KD21</accession>
<dbReference type="PROSITE" id="PS00137">
    <property type="entry name" value="SUBTILASE_HIS"/>
    <property type="match status" value="1"/>
</dbReference>
<dbReference type="Gene3D" id="3.50.30.30">
    <property type="match status" value="1"/>
</dbReference>
<keyword evidence="3 7" id="KW-0645">Protease</keyword>
<keyword evidence="5 7" id="KW-0378">Hydrolase</keyword>
<comment type="caution">
    <text evidence="13">The sequence shown here is derived from an EMBL/GenBank/DDBJ whole genome shotgun (WGS) entry which is preliminary data.</text>
</comment>
<dbReference type="InterPro" id="IPR036852">
    <property type="entry name" value="Peptidase_S8/S53_dom_sf"/>
</dbReference>
<dbReference type="CDD" id="cd07489">
    <property type="entry name" value="Peptidases_S8_5"/>
    <property type="match status" value="1"/>
</dbReference>
<keyword evidence="4 9" id="KW-0732">Signal</keyword>
<dbReference type="PROSITE" id="PS51892">
    <property type="entry name" value="SUBTILASE"/>
    <property type="match status" value="1"/>
</dbReference>
<evidence type="ECO:0000256" key="6">
    <source>
        <dbReference type="ARBA" id="ARBA00022825"/>
    </source>
</evidence>
<evidence type="ECO:0000256" key="9">
    <source>
        <dbReference type="SAM" id="SignalP"/>
    </source>
</evidence>
<dbReference type="SUPFAM" id="SSF52743">
    <property type="entry name" value="Subtilisin-like"/>
    <property type="match status" value="1"/>
</dbReference>
<keyword evidence="2" id="KW-0964">Secreted</keyword>
<dbReference type="InterPro" id="IPR023828">
    <property type="entry name" value="Peptidase_S8_Ser-AS"/>
</dbReference>
<evidence type="ECO:0000259" key="10">
    <source>
        <dbReference type="Pfam" id="PF00082"/>
    </source>
</evidence>
<dbReference type="PRINTS" id="PR00723">
    <property type="entry name" value="SUBTILISIN"/>
</dbReference>
<dbReference type="PROSITE" id="PS00136">
    <property type="entry name" value="SUBTILASE_ASP"/>
    <property type="match status" value="1"/>
</dbReference>
<proteinExistence type="inferred from homology"/>
<dbReference type="Pfam" id="PF06280">
    <property type="entry name" value="fn3_5"/>
    <property type="match status" value="1"/>
</dbReference>
<evidence type="ECO:0000259" key="11">
    <source>
        <dbReference type="Pfam" id="PF02225"/>
    </source>
</evidence>
<protein>
    <recommendedName>
        <fullName evidence="15">Subtilisin-like protein</fullName>
    </recommendedName>
</protein>
<dbReference type="Gene3D" id="2.60.40.1710">
    <property type="entry name" value="Subtilisin-like superfamily"/>
    <property type="match status" value="1"/>
</dbReference>
<dbReference type="InterPro" id="IPR010435">
    <property type="entry name" value="C5a/SBT2-like_Fn3"/>
</dbReference>
<dbReference type="Pfam" id="PF00082">
    <property type="entry name" value="Peptidase_S8"/>
    <property type="match status" value="1"/>
</dbReference>
<evidence type="ECO:0000256" key="2">
    <source>
        <dbReference type="ARBA" id="ARBA00022512"/>
    </source>
</evidence>
<dbReference type="PANTHER" id="PTHR43806">
    <property type="entry name" value="PEPTIDASE S8"/>
    <property type="match status" value="1"/>
</dbReference>
<feature type="active site" description="Charge relay system" evidence="7">
    <location>
        <position position="149"/>
    </location>
</feature>
<evidence type="ECO:0008006" key="15">
    <source>
        <dbReference type="Google" id="ProtNLM"/>
    </source>
</evidence>
<evidence type="ECO:0000256" key="1">
    <source>
        <dbReference type="ARBA" id="ARBA00011073"/>
    </source>
</evidence>
<keyword evidence="2" id="KW-0134">Cell wall</keyword>
<dbReference type="PANTHER" id="PTHR43806:SF66">
    <property type="entry name" value="SERIN ENDOPEPTIDASE"/>
    <property type="match status" value="1"/>
</dbReference>
<dbReference type="Gene3D" id="3.40.50.200">
    <property type="entry name" value="Peptidase S8/S53 domain"/>
    <property type="match status" value="1"/>
</dbReference>
<evidence type="ECO:0000256" key="8">
    <source>
        <dbReference type="RuleBase" id="RU003355"/>
    </source>
</evidence>
<dbReference type="InterPro" id="IPR003137">
    <property type="entry name" value="PA_domain"/>
</dbReference>
<keyword evidence="14" id="KW-1185">Reference proteome</keyword>
<feature type="domain" description="Peptidase S8/S53" evidence="10">
    <location>
        <begin position="140"/>
        <end position="565"/>
    </location>
</feature>
<feature type="active site" description="Charge relay system" evidence="7">
    <location>
        <position position="527"/>
    </location>
</feature>
<dbReference type="InterPro" id="IPR034187">
    <property type="entry name" value="Peptidases_S8_5"/>
</dbReference>
<gene>
    <name evidence="13" type="ORF">BGZ96_011425</name>
</gene>
<evidence type="ECO:0000256" key="7">
    <source>
        <dbReference type="PROSITE-ProRule" id="PRU01240"/>
    </source>
</evidence>
<dbReference type="EMBL" id="JAAAIM010000080">
    <property type="protein sequence ID" value="KAG0295572.1"/>
    <property type="molecule type" value="Genomic_DNA"/>
</dbReference>
<comment type="similarity">
    <text evidence="1 7 8">Belongs to the peptidase S8 family.</text>
</comment>
<evidence type="ECO:0000256" key="4">
    <source>
        <dbReference type="ARBA" id="ARBA00022729"/>
    </source>
</evidence>
<dbReference type="PROSITE" id="PS00138">
    <property type="entry name" value="SUBTILASE_SER"/>
    <property type="match status" value="1"/>
</dbReference>
<dbReference type="InterPro" id="IPR050131">
    <property type="entry name" value="Peptidase_S8_subtilisin-like"/>
</dbReference>
<feature type="active site" description="Charge relay system" evidence="7">
    <location>
        <position position="207"/>
    </location>
</feature>
<feature type="chain" id="PRO_5047046950" description="Subtilisin-like protein" evidence="9">
    <location>
        <begin position="19"/>
        <end position="877"/>
    </location>
</feature>
<dbReference type="Pfam" id="PF02225">
    <property type="entry name" value="PA"/>
    <property type="match status" value="1"/>
</dbReference>
<feature type="domain" description="PA" evidence="11">
    <location>
        <begin position="381"/>
        <end position="455"/>
    </location>
</feature>
<evidence type="ECO:0000313" key="13">
    <source>
        <dbReference type="EMBL" id="KAG0295572.1"/>
    </source>
</evidence>
<evidence type="ECO:0000259" key="12">
    <source>
        <dbReference type="Pfam" id="PF06280"/>
    </source>
</evidence>
<organism evidence="13 14">
    <name type="scientific">Linnemannia gamsii</name>
    <dbReference type="NCBI Taxonomy" id="64522"/>
    <lineage>
        <taxon>Eukaryota</taxon>
        <taxon>Fungi</taxon>
        <taxon>Fungi incertae sedis</taxon>
        <taxon>Mucoromycota</taxon>
        <taxon>Mortierellomycotina</taxon>
        <taxon>Mortierellomycetes</taxon>
        <taxon>Mortierellales</taxon>
        <taxon>Mortierellaceae</taxon>
        <taxon>Linnemannia</taxon>
    </lineage>
</organism>
<evidence type="ECO:0000256" key="5">
    <source>
        <dbReference type="ARBA" id="ARBA00022801"/>
    </source>
</evidence>
<keyword evidence="6 7" id="KW-0720">Serine protease</keyword>
<reference evidence="13 14" key="1">
    <citation type="journal article" date="2020" name="Fungal Divers.">
        <title>Resolving the Mortierellaceae phylogeny through synthesis of multi-gene phylogenetics and phylogenomics.</title>
        <authorList>
            <person name="Vandepol N."/>
            <person name="Liber J."/>
            <person name="Desiro A."/>
            <person name="Na H."/>
            <person name="Kennedy M."/>
            <person name="Barry K."/>
            <person name="Grigoriev I.V."/>
            <person name="Miller A.N."/>
            <person name="O'Donnell K."/>
            <person name="Stajich J.E."/>
            <person name="Bonito G."/>
        </authorList>
    </citation>
    <scope>NUCLEOTIDE SEQUENCE [LARGE SCALE GENOMIC DNA]</scope>
    <source>
        <strain evidence="13 14">AD045</strain>
    </source>
</reference>
<dbReference type="Proteomes" id="UP001194696">
    <property type="component" value="Unassembled WGS sequence"/>
</dbReference>
<dbReference type="InterPro" id="IPR015500">
    <property type="entry name" value="Peptidase_S8_subtilisin-rel"/>
</dbReference>
<feature type="domain" description="C5a peptidase/Subtilisin-like protease SBT2-like Fn3-like" evidence="12">
    <location>
        <begin position="611"/>
        <end position="714"/>
    </location>
</feature>
<dbReference type="InterPro" id="IPR000209">
    <property type="entry name" value="Peptidase_S8/S53_dom"/>
</dbReference>
<feature type="signal peptide" evidence="9">
    <location>
        <begin position="1"/>
        <end position="18"/>
    </location>
</feature>
<name>A0ABQ7KD21_9FUNG</name>
<dbReference type="InterPro" id="IPR023827">
    <property type="entry name" value="Peptidase_S8_Asp-AS"/>
</dbReference>